<dbReference type="EMBL" id="JAJEQM010000004">
    <property type="protein sequence ID" value="MCC2210007.1"/>
    <property type="molecule type" value="Genomic_DNA"/>
</dbReference>
<proteinExistence type="predicted"/>
<evidence type="ECO:0000313" key="4">
    <source>
        <dbReference type="EMBL" id="MCC2210007.1"/>
    </source>
</evidence>
<dbReference type="GO" id="GO:0005737">
    <property type="term" value="C:cytoplasm"/>
    <property type="evidence" value="ECO:0007669"/>
    <property type="project" value="TreeGrafter"/>
</dbReference>
<keyword evidence="5" id="KW-1185">Reference proteome</keyword>
<dbReference type="Pfam" id="PF01841">
    <property type="entry name" value="Transglut_core"/>
    <property type="match status" value="1"/>
</dbReference>
<evidence type="ECO:0000313" key="5">
    <source>
        <dbReference type="Proteomes" id="UP001198242"/>
    </source>
</evidence>
<dbReference type="InterPro" id="IPR038765">
    <property type="entry name" value="Papain-like_cys_pep_sf"/>
</dbReference>
<dbReference type="GO" id="GO:0030313">
    <property type="term" value="C:cell envelope"/>
    <property type="evidence" value="ECO:0007669"/>
    <property type="project" value="UniProtKB-SubCell"/>
</dbReference>
<dbReference type="InterPro" id="IPR042229">
    <property type="entry name" value="Listeria/Bacterioides_rpt_sf"/>
</dbReference>
<dbReference type="Pfam" id="PF09479">
    <property type="entry name" value="Flg_new"/>
    <property type="match status" value="1"/>
</dbReference>
<dbReference type="SUPFAM" id="SSF54001">
    <property type="entry name" value="Cysteine proteinases"/>
    <property type="match status" value="1"/>
</dbReference>
<feature type="domain" description="Transglutaminase-like" evidence="3">
    <location>
        <begin position="131"/>
        <end position="224"/>
    </location>
</feature>
<dbReference type="PANTHER" id="PTHR46333:SF2">
    <property type="entry name" value="CYTOKINESIS PROTEIN 3"/>
    <property type="match status" value="1"/>
</dbReference>
<dbReference type="PANTHER" id="PTHR46333">
    <property type="entry name" value="CYTOKINESIS PROTEIN 3"/>
    <property type="match status" value="1"/>
</dbReference>
<name>A0AAE3J8Y3_9FIRM</name>
<dbReference type="Proteomes" id="UP001198242">
    <property type="component" value="Unassembled WGS sequence"/>
</dbReference>
<dbReference type="Gene3D" id="2.60.40.4270">
    <property type="entry name" value="Listeria-Bacteroides repeat domain"/>
    <property type="match status" value="1"/>
</dbReference>
<reference evidence="4 5" key="1">
    <citation type="submission" date="2021-10" db="EMBL/GenBank/DDBJ databases">
        <title>Anaerobic single-cell dispensing facilitates the cultivation of human gut bacteria.</title>
        <authorList>
            <person name="Afrizal A."/>
        </authorList>
    </citation>
    <scope>NUCLEOTIDE SEQUENCE [LARGE SCALE GENOMIC DNA]</scope>
    <source>
        <strain evidence="4 5">CLA-AA-H232</strain>
    </source>
</reference>
<dbReference type="InterPro" id="IPR013378">
    <property type="entry name" value="InlB-like_B-rpt"/>
</dbReference>
<evidence type="ECO:0000259" key="3">
    <source>
        <dbReference type="Pfam" id="PF01841"/>
    </source>
</evidence>
<keyword evidence="2" id="KW-0732">Signal</keyword>
<accession>A0AAE3J8Y3</accession>
<comment type="subcellular location">
    <subcellularLocation>
        <location evidence="1">Cell envelope</location>
    </subcellularLocation>
</comment>
<gene>
    <name evidence="4" type="ORF">LKE05_04270</name>
</gene>
<dbReference type="InterPro" id="IPR002931">
    <property type="entry name" value="Transglutaminase-like"/>
</dbReference>
<organism evidence="4 5">
    <name type="scientific">Hominilimicola fabiformis</name>
    <dbReference type="NCBI Taxonomy" id="2885356"/>
    <lineage>
        <taxon>Bacteria</taxon>
        <taxon>Bacillati</taxon>
        <taxon>Bacillota</taxon>
        <taxon>Clostridia</taxon>
        <taxon>Eubacteriales</taxon>
        <taxon>Oscillospiraceae</taxon>
        <taxon>Hominilimicola</taxon>
    </lineage>
</organism>
<evidence type="ECO:0000256" key="2">
    <source>
        <dbReference type="SAM" id="SignalP"/>
    </source>
</evidence>
<feature type="chain" id="PRO_5042044162" evidence="2">
    <location>
        <begin position="27"/>
        <end position="635"/>
    </location>
</feature>
<dbReference type="AlphaFoldDB" id="A0AAE3J8Y3"/>
<dbReference type="NCBIfam" id="TIGR02543">
    <property type="entry name" value="List_Bact_rpt"/>
    <property type="match status" value="1"/>
</dbReference>
<feature type="signal peptide" evidence="2">
    <location>
        <begin position="1"/>
        <end position="26"/>
    </location>
</feature>
<comment type="caution">
    <text evidence="4">The sequence shown here is derived from an EMBL/GenBank/DDBJ whole genome shotgun (WGS) entry which is preliminary data.</text>
</comment>
<dbReference type="RefSeq" id="WP_308456037.1">
    <property type="nucleotide sequence ID" value="NZ_JAJEQM010000004.1"/>
</dbReference>
<sequence length="635" mass="71007">MKNYGKLISVIAVLIGLFVMSVSVSAADLAIIVVDGKAVVGNGTSGVAIVASYDEDGKLTKVVKEYVTESSSTVLNVKNGDKVMYWDGLETMNPLSDAVTVTDVISDEDKETIYEAAVDKALREALGKNKGKDMTELQKALALHDWLVMNCQYDVTTSRPNAHTAYGAIVEGYAVCDGYANAYNDLLGRVGVTATYVLGRKPLHLGEDPQLHAWSCVTIGGKKYHVDVTADDPVPDLLGTVSRGYFLVSDTVLNRAGYVDYATHCTDTTYEKYDMFTGFYMQFIWNDDIQKFYYIDMDKVKTTSDFTETLIPSSEENGAKPTSYIITEDSKYICFFRPSFVTSQSTVYLYSFETNKYYTYAIKNIKDVVFCRLRQNGNNIEVVRDYYENDMPVGVIVVKTIPLPTDIKERNVTFDSNYSGGNTTSSKYISNYWTDGDGSFDELTRDGLVFGGWYTEKVGGTKVENFEEISGDDVTLYAHWWGAWSISEDPTLTESGKIIRSLEGYPNVTEEKTIPNLSDESVWTKKYTKPSTMTEEGYELYTSEYGNVKITLPKKDWEYGITYKDGSVYITVTEEASYIVRFKCGDNVGDRKVITNGAGEYRVMNPKDFTPSGTVTATLYDIEMNELATVEYEVE</sequence>
<evidence type="ECO:0000256" key="1">
    <source>
        <dbReference type="ARBA" id="ARBA00004196"/>
    </source>
</evidence>
<dbReference type="InterPro" id="IPR052557">
    <property type="entry name" value="CAP/Cytokinesis_protein"/>
</dbReference>
<protein>
    <submittedName>
        <fullName evidence="4">InlB B-repeat-containing protein</fullName>
    </submittedName>
</protein>
<dbReference type="Gene3D" id="3.10.620.30">
    <property type="match status" value="1"/>
</dbReference>